<keyword evidence="6 8" id="KW-0472">Membrane</keyword>
<feature type="domain" description="ABC transmembrane type-1" evidence="9">
    <location>
        <begin position="1"/>
        <end position="178"/>
    </location>
</feature>
<evidence type="ECO:0000256" key="2">
    <source>
        <dbReference type="ARBA" id="ARBA00022448"/>
    </source>
</evidence>
<dbReference type="GO" id="GO:0140359">
    <property type="term" value="F:ABC-type transporter activity"/>
    <property type="evidence" value="ECO:0007669"/>
    <property type="project" value="InterPro"/>
</dbReference>
<keyword evidence="5 8" id="KW-1133">Transmembrane helix</keyword>
<dbReference type="GO" id="GO:0016887">
    <property type="term" value="F:ATP hydrolysis activity"/>
    <property type="evidence" value="ECO:0007669"/>
    <property type="project" value="InterPro"/>
</dbReference>
<evidence type="ECO:0000256" key="5">
    <source>
        <dbReference type="ARBA" id="ARBA00022989"/>
    </source>
</evidence>
<feature type="transmembrane region" description="Helical" evidence="8">
    <location>
        <begin position="78"/>
        <end position="100"/>
    </location>
</feature>
<dbReference type="Pfam" id="PF00664">
    <property type="entry name" value="ABC_membrane"/>
    <property type="match status" value="1"/>
</dbReference>
<dbReference type="Gene3D" id="1.20.1560.10">
    <property type="entry name" value="ABC transporter type 1, transmembrane domain"/>
    <property type="match status" value="1"/>
</dbReference>
<keyword evidence="3 8" id="KW-0812">Transmembrane</keyword>
<evidence type="ECO:0000256" key="8">
    <source>
        <dbReference type="SAM" id="Phobius"/>
    </source>
</evidence>
<evidence type="ECO:0000256" key="1">
    <source>
        <dbReference type="ARBA" id="ARBA00007577"/>
    </source>
</evidence>
<comment type="similarity">
    <text evidence="1">Belongs to the ABC transporter superfamily. ABCB family. Multidrug resistance exporter (TC 3.A.1.201) subfamily.</text>
</comment>
<accession>A0AAP0I3L5</accession>
<dbReference type="GO" id="GO:0005524">
    <property type="term" value="F:ATP binding"/>
    <property type="evidence" value="ECO:0007669"/>
    <property type="project" value="InterPro"/>
</dbReference>
<evidence type="ECO:0000256" key="3">
    <source>
        <dbReference type="ARBA" id="ARBA00022692"/>
    </source>
</evidence>
<dbReference type="SUPFAM" id="SSF52540">
    <property type="entry name" value="P-loop containing nucleoside triphosphate hydrolases"/>
    <property type="match status" value="1"/>
</dbReference>
<gene>
    <name evidence="10" type="ORF">Syun_023937</name>
</gene>
<dbReference type="GO" id="GO:0016020">
    <property type="term" value="C:membrane"/>
    <property type="evidence" value="ECO:0007669"/>
    <property type="project" value="InterPro"/>
</dbReference>
<dbReference type="InterPro" id="IPR011527">
    <property type="entry name" value="ABC1_TM_dom"/>
</dbReference>
<evidence type="ECO:0000313" key="11">
    <source>
        <dbReference type="Proteomes" id="UP001420932"/>
    </source>
</evidence>
<dbReference type="Proteomes" id="UP001420932">
    <property type="component" value="Unassembled WGS sequence"/>
</dbReference>
<dbReference type="Gene3D" id="3.40.50.300">
    <property type="entry name" value="P-loop containing nucleotide triphosphate hydrolases"/>
    <property type="match status" value="1"/>
</dbReference>
<keyword evidence="7" id="KW-0325">Glycoprotein</keyword>
<keyword evidence="11" id="KW-1185">Reference proteome</keyword>
<dbReference type="Pfam" id="PF00005">
    <property type="entry name" value="ABC_tran"/>
    <property type="match status" value="1"/>
</dbReference>
<keyword evidence="4" id="KW-0677">Repeat</keyword>
<dbReference type="InterPro" id="IPR036640">
    <property type="entry name" value="ABC1_TM_sf"/>
</dbReference>
<dbReference type="InterPro" id="IPR003439">
    <property type="entry name" value="ABC_transporter-like_ATP-bd"/>
</dbReference>
<evidence type="ECO:0000259" key="9">
    <source>
        <dbReference type="PROSITE" id="PS50929"/>
    </source>
</evidence>
<dbReference type="SUPFAM" id="SSF90123">
    <property type="entry name" value="ABC transporter transmembrane region"/>
    <property type="match status" value="1"/>
</dbReference>
<protein>
    <recommendedName>
        <fullName evidence="9">ABC transmembrane type-1 domain-containing protein</fullName>
    </recommendedName>
</protein>
<evidence type="ECO:0000256" key="7">
    <source>
        <dbReference type="ARBA" id="ARBA00023180"/>
    </source>
</evidence>
<organism evidence="10 11">
    <name type="scientific">Stephania yunnanensis</name>
    <dbReference type="NCBI Taxonomy" id="152371"/>
    <lineage>
        <taxon>Eukaryota</taxon>
        <taxon>Viridiplantae</taxon>
        <taxon>Streptophyta</taxon>
        <taxon>Embryophyta</taxon>
        <taxon>Tracheophyta</taxon>
        <taxon>Spermatophyta</taxon>
        <taxon>Magnoliopsida</taxon>
        <taxon>Ranunculales</taxon>
        <taxon>Menispermaceae</taxon>
        <taxon>Menispermoideae</taxon>
        <taxon>Cissampelideae</taxon>
        <taxon>Stephania</taxon>
    </lineage>
</organism>
<comment type="caution">
    <text evidence="10">The sequence shown here is derived from an EMBL/GenBank/DDBJ whole genome shotgun (WGS) entry which is preliminary data.</text>
</comment>
<dbReference type="PANTHER" id="PTHR45136">
    <property type="entry name" value="ABC TRANSPORTER DOMAIN-CONTAINING PROTEIN"/>
    <property type="match status" value="1"/>
</dbReference>
<keyword evidence="2" id="KW-0813">Transport</keyword>
<dbReference type="EMBL" id="JBBNAF010000010">
    <property type="protein sequence ID" value="KAK9107926.1"/>
    <property type="molecule type" value="Genomic_DNA"/>
</dbReference>
<reference evidence="10 11" key="1">
    <citation type="submission" date="2024-01" db="EMBL/GenBank/DDBJ databases">
        <title>Genome assemblies of Stephania.</title>
        <authorList>
            <person name="Yang L."/>
        </authorList>
    </citation>
    <scope>NUCLEOTIDE SEQUENCE [LARGE SCALE GENOMIC DNA]</scope>
    <source>
        <strain evidence="10">YNDBR</strain>
        <tissue evidence="10">Leaf</tissue>
    </source>
</reference>
<evidence type="ECO:0000256" key="6">
    <source>
        <dbReference type="ARBA" id="ARBA00023136"/>
    </source>
</evidence>
<dbReference type="PROSITE" id="PS50929">
    <property type="entry name" value="ABC_TM1F"/>
    <property type="match status" value="1"/>
</dbReference>
<sequence>MGEELTTKIRETVLTKLLTFEVGWFDQEQNTSGAICSKLSNDANVRLNAGEVLNGRSNASSSSNPLNSVDCLCYGLIVAWRLGMVMLAIQPLTILFYHLLKALLKRLSQKATNSQAESSKLRAEVVSNIQTITAFSSQSRFLTLQNRAQAGPQKENIRQSWIAGTILGAAVATLLILVHTGQAIADAGSTTTEIAKGAATAQSIFGLLDKVTEIEPGKPQGHQPNYLVGQVELHDIYFAYPARQDVMIFEGLSLKIEAKKSTALVGCSGSGKSTVINLIERFYDPLRGTVVIDGKDVRTYNLRTMRKHVALVSREPNLFEGTIKENIAYGASESVDESEVIGAARIANAHDFIVGLRDGYNTRCGDKGVQLSGGQKQGLAIAKPY</sequence>
<evidence type="ECO:0000313" key="10">
    <source>
        <dbReference type="EMBL" id="KAK9107926.1"/>
    </source>
</evidence>
<dbReference type="AlphaFoldDB" id="A0AAP0I3L5"/>
<dbReference type="InterPro" id="IPR027417">
    <property type="entry name" value="P-loop_NTPase"/>
</dbReference>
<proteinExistence type="inferred from homology"/>
<dbReference type="PANTHER" id="PTHR45136:SF2">
    <property type="entry name" value="ABC TRANSPORTER DOMAIN-CONTAINING PROTEIN"/>
    <property type="match status" value="1"/>
</dbReference>
<evidence type="ECO:0000256" key="4">
    <source>
        <dbReference type="ARBA" id="ARBA00022737"/>
    </source>
</evidence>
<name>A0AAP0I3L5_9MAGN</name>